<gene>
    <name evidence="5" type="ORF">H4F99_02715</name>
</gene>
<dbReference type="Pfam" id="PF00226">
    <property type="entry name" value="DnaJ"/>
    <property type="match status" value="1"/>
</dbReference>
<keyword evidence="3" id="KW-0812">Transmembrane</keyword>
<feature type="compositionally biased region" description="Pro residues" evidence="2">
    <location>
        <begin position="86"/>
        <end position="95"/>
    </location>
</feature>
<dbReference type="Proteomes" id="UP000552587">
    <property type="component" value="Unassembled WGS sequence"/>
</dbReference>
<comment type="caution">
    <text evidence="5">The sequence shown here is derived from an EMBL/GenBank/DDBJ whole genome shotgun (WGS) entry which is preliminary data.</text>
</comment>
<name>A0A7W3U1X1_9GAMM</name>
<feature type="region of interest" description="Disordered" evidence="2">
    <location>
        <begin position="136"/>
        <end position="167"/>
    </location>
</feature>
<evidence type="ECO:0000313" key="6">
    <source>
        <dbReference type="Proteomes" id="UP000552587"/>
    </source>
</evidence>
<organism evidence="5 6">
    <name type="scientific">Marilutibacter penaei</name>
    <dbReference type="NCBI Taxonomy" id="2759900"/>
    <lineage>
        <taxon>Bacteria</taxon>
        <taxon>Pseudomonadati</taxon>
        <taxon>Pseudomonadota</taxon>
        <taxon>Gammaproteobacteria</taxon>
        <taxon>Lysobacterales</taxon>
        <taxon>Lysobacteraceae</taxon>
        <taxon>Marilutibacter</taxon>
    </lineage>
</organism>
<dbReference type="SUPFAM" id="SSF46565">
    <property type="entry name" value="Chaperone J-domain"/>
    <property type="match status" value="1"/>
</dbReference>
<proteinExistence type="predicted"/>
<evidence type="ECO:0000256" key="2">
    <source>
        <dbReference type="SAM" id="MobiDB-lite"/>
    </source>
</evidence>
<evidence type="ECO:0000256" key="1">
    <source>
        <dbReference type="ARBA" id="ARBA00023186"/>
    </source>
</evidence>
<protein>
    <submittedName>
        <fullName evidence="5">J domain-containing protein</fullName>
    </submittedName>
</protein>
<feature type="transmembrane region" description="Helical" evidence="3">
    <location>
        <begin position="117"/>
        <end position="136"/>
    </location>
</feature>
<feature type="compositionally biased region" description="Low complexity" evidence="2">
    <location>
        <begin position="39"/>
        <end position="51"/>
    </location>
</feature>
<sequence length="167" mass="17714">MDSDFTQLYSQLALRPDCTLDEFKRAYRRRVAELHPDRSPGSSAASPEGGMSLSELTSLYTTATRFHRTHGRLPGAAVPPRSSRTPPSPSPPSVPLRPANANGAGGPERGRRLHTRLAILAVLLVIALIVILEASAPPAPPTGVPGRHDAVPDAPPTPADDAKGVRR</sequence>
<reference evidence="5 6" key="1">
    <citation type="submission" date="2020-07" db="EMBL/GenBank/DDBJ databases">
        <authorList>
            <person name="Xu S."/>
            <person name="Li A."/>
        </authorList>
    </citation>
    <scope>NUCLEOTIDE SEQUENCE [LARGE SCALE GENOMIC DNA]</scope>
    <source>
        <strain evidence="5 6">SG-8</strain>
    </source>
</reference>
<keyword evidence="1" id="KW-0143">Chaperone</keyword>
<feature type="region of interest" description="Disordered" evidence="2">
    <location>
        <begin position="32"/>
        <end position="51"/>
    </location>
</feature>
<accession>A0A7W3U1X1</accession>
<dbReference type="Gene3D" id="1.10.287.110">
    <property type="entry name" value="DnaJ domain"/>
    <property type="match status" value="1"/>
</dbReference>
<keyword evidence="3" id="KW-1133">Transmembrane helix</keyword>
<evidence type="ECO:0000256" key="3">
    <source>
        <dbReference type="SAM" id="Phobius"/>
    </source>
</evidence>
<dbReference type="EMBL" id="JACHTE010000002">
    <property type="protein sequence ID" value="MBB1087397.1"/>
    <property type="molecule type" value="Genomic_DNA"/>
</dbReference>
<dbReference type="AlphaFoldDB" id="A0A7W3U1X1"/>
<feature type="domain" description="J" evidence="4">
    <location>
        <begin position="7"/>
        <end position="68"/>
    </location>
</feature>
<keyword evidence="3" id="KW-0472">Membrane</keyword>
<dbReference type="PROSITE" id="PS50076">
    <property type="entry name" value="DNAJ_2"/>
    <property type="match status" value="1"/>
</dbReference>
<feature type="region of interest" description="Disordered" evidence="2">
    <location>
        <begin position="57"/>
        <end position="109"/>
    </location>
</feature>
<dbReference type="RefSeq" id="WP_182668198.1">
    <property type="nucleotide sequence ID" value="NZ_JACHTE010000002.1"/>
</dbReference>
<dbReference type="InterPro" id="IPR036869">
    <property type="entry name" value="J_dom_sf"/>
</dbReference>
<evidence type="ECO:0000313" key="5">
    <source>
        <dbReference type="EMBL" id="MBB1087397.1"/>
    </source>
</evidence>
<dbReference type="InterPro" id="IPR001623">
    <property type="entry name" value="DnaJ_domain"/>
</dbReference>
<keyword evidence="6" id="KW-1185">Reference proteome</keyword>
<dbReference type="CDD" id="cd06257">
    <property type="entry name" value="DnaJ"/>
    <property type="match status" value="1"/>
</dbReference>
<evidence type="ECO:0000259" key="4">
    <source>
        <dbReference type="PROSITE" id="PS50076"/>
    </source>
</evidence>